<accession>A0A9P7VK97</accession>
<dbReference type="EMBL" id="MU250549">
    <property type="protein sequence ID" value="KAG7442663.1"/>
    <property type="molecule type" value="Genomic_DNA"/>
</dbReference>
<evidence type="ECO:0000313" key="1">
    <source>
        <dbReference type="EMBL" id="KAG7442663.1"/>
    </source>
</evidence>
<protein>
    <submittedName>
        <fullName evidence="1">Uncharacterized protein</fullName>
    </submittedName>
</protein>
<evidence type="ECO:0000313" key="2">
    <source>
        <dbReference type="Proteomes" id="UP000812287"/>
    </source>
</evidence>
<reference evidence="1" key="1">
    <citation type="submission" date="2020-11" db="EMBL/GenBank/DDBJ databases">
        <title>Adaptations for nitrogen fixation in a non-lichenized fungal sporocarp promotes dispersal by wood-feeding termites.</title>
        <authorList>
            <consortium name="DOE Joint Genome Institute"/>
            <person name="Koch R.A."/>
            <person name="Yoon G."/>
            <person name="Arayal U."/>
            <person name="Lail K."/>
            <person name="Amirebrahimi M."/>
            <person name="Labutti K."/>
            <person name="Lipzen A."/>
            <person name="Riley R."/>
            <person name="Barry K."/>
            <person name="Henrissat B."/>
            <person name="Grigoriev I.V."/>
            <person name="Herr J.R."/>
            <person name="Aime M.C."/>
        </authorList>
    </citation>
    <scope>NUCLEOTIDE SEQUENCE</scope>
    <source>
        <strain evidence="1">MCA 3950</strain>
    </source>
</reference>
<dbReference type="AlphaFoldDB" id="A0A9P7VK97"/>
<keyword evidence="2" id="KW-1185">Reference proteome</keyword>
<gene>
    <name evidence="1" type="ORF">BT62DRAFT_1079042</name>
</gene>
<dbReference type="Proteomes" id="UP000812287">
    <property type="component" value="Unassembled WGS sequence"/>
</dbReference>
<dbReference type="GeneID" id="66101737"/>
<name>A0A9P7VK97_9AGAR</name>
<proteinExistence type="predicted"/>
<organism evidence="1 2">
    <name type="scientific">Guyanagaster necrorhizus</name>
    <dbReference type="NCBI Taxonomy" id="856835"/>
    <lineage>
        <taxon>Eukaryota</taxon>
        <taxon>Fungi</taxon>
        <taxon>Dikarya</taxon>
        <taxon>Basidiomycota</taxon>
        <taxon>Agaricomycotina</taxon>
        <taxon>Agaricomycetes</taxon>
        <taxon>Agaricomycetidae</taxon>
        <taxon>Agaricales</taxon>
        <taxon>Marasmiineae</taxon>
        <taxon>Physalacriaceae</taxon>
        <taxon>Guyanagaster</taxon>
    </lineage>
</organism>
<dbReference type="RefSeq" id="XP_043036163.1">
    <property type="nucleotide sequence ID" value="XM_043179443.1"/>
</dbReference>
<sequence>MLRLVRTVLIVLRQGAALVPVFYHCTIATMNTFDPDRAKLSEEVETIFYAHPGQYVREVVVVGVSLARKRGIRPWLTPSDGGPKDIW</sequence>
<comment type="caution">
    <text evidence="1">The sequence shown here is derived from an EMBL/GenBank/DDBJ whole genome shotgun (WGS) entry which is preliminary data.</text>
</comment>